<feature type="transmembrane region" description="Helical" evidence="7">
    <location>
        <begin position="179"/>
        <end position="209"/>
    </location>
</feature>
<evidence type="ECO:0000256" key="3">
    <source>
        <dbReference type="ARBA" id="ARBA00022692"/>
    </source>
</evidence>
<evidence type="ECO:0000313" key="8">
    <source>
        <dbReference type="EMBL" id="ACQ79649.1"/>
    </source>
</evidence>
<evidence type="ECO:0000256" key="2">
    <source>
        <dbReference type="ARBA" id="ARBA00008034"/>
    </source>
</evidence>
<dbReference type="STRING" id="471853.Bcav_1390"/>
<protein>
    <submittedName>
        <fullName evidence="8">ABC-3 protein</fullName>
    </submittedName>
</protein>
<feature type="transmembrane region" description="Helical" evidence="7">
    <location>
        <begin position="20"/>
        <end position="46"/>
    </location>
</feature>
<evidence type="ECO:0000256" key="5">
    <source>
        <dbReference type="ARBA" id="ARBA00023136"/>
    </source>
</evidence>
<dbReference type="GO" id="GO:0010043">
    <property type="term" value="P:response to zinc ion"/>
    <property type="evidence" value="ECO:0007669"/>
    <property type="project" value="TreeGrafter"/>
</dbReference>
<evidence type="ECO:0000313" key="9">
    <source>
        <dbReference type="Proteomes" id="UP000007962"/>
    </source>
</evidence>
<dbReference type="SUPFAM" id="SSF81345">
    <property type="entry name" value="ABC transporter involved in vitamin B12 uptake, BtuC"/>
    <property type="match status" value="1"/>
</dbReference>
<evidence type="ECO:0000256" key="1">
    <source>
        <dbReference type="ARBA" id="ARBA00004141"/>
    </source>
</evidence>
<dbReference type="Pfam" id="PF00950">
    <property type="entry name" value="ABC-3"/>
    <property type="match status" value="1"/>
</dbReference>
<dbReference type="GO" id="GO:0055085">
    <property type="term" value="P:transmembrane transport"/>
    <property type="evidence" value="ECO:0007669"/>
    <property type="project" value="InterPro"/>
</dbReference>
<dbReference type="GO" id="GO:0043190">
    <property type="term" value="C:ATP-binding cassette (ABC) transporter complex"/>
    <property type="evidence" value="ECO:0007669"/>
    <property type="project" value="InterPro"/>
</dbReference>
<feature type="transmembrane region" description="Helical" evidence="7">
    <location>
        <begin position="127"/>
        <end position="154"/>
    </location>
</feature>
<keyword evidence="9" id="KW-1185">Reference proteome</keyword>
<dbReference type="AlphaFoldDB" id="C5C2G3"/>
<evidence type="ECO:0000256" key="6">
    <source>
        <dbReference type="RuleBase" id="RU003943"/>
    </source>
</evidence>
<keyword evidence="5 7" id="KW-0472">Membrane</keyword>
<feature type="transmembrane region" description="Helical" evidence="7">
    <location>
        <begin position="248"/>
        <end position="268"/>
    </location>
</feature>
<feature type="transmembrane region" description="Helical" evidence="7">
    <location>
        <begin position="58"/>
        <end position="84"/>
    </location>
</feature>
<comment type="similarity">
    <text evidence="2 6">Belongs to the ABC-3 integral membrane protein family.</text>
</comment>
<sequence length="295" mass="30160">MSHVIDVLVDPLALGLMQRAFLVTAAAAIVCALLSCWLVLIGWSLMGDALSHAVLPGVVLAYVVGVPFTLGALAFGLAAAGLIGVVRDRTRLAEDAAIGVVFTTLFALGLVLVSLNPAQVDLQHILLGNVLGVSVADTIQVLALAAVTTTVLLVKRRDLTLYAFDPTYAHAIGLSPRRIAALLLGLLALTIVVALQAIGVILVVAMLVIPGATARLLTERFGVMLVVAPATALACAVVGLYLSYYAGVSSGGAVVLAQGVLFGVVALVTQLRRRRPAGGPTAHAASAEAALRSGV</sequence>
<dbReference type="InterPro" id="IPR001626">
    <property type="entry name" value="ABC_TroCD"/>
</dbReference>
<evidence type="ECO:0000256" key="7">
    <source>
        <dbReference type="SAM" id="Phobius"/>
    </source>
</evidence>
<reference evidence="8 9" key="1">
    <citation type="journal article" date="2009" name="Stand. Genomic Sci.">
        <title>Complete genome sequence of Beutenbergia cavernae type strain (HKI 0122).</title>
        <authorList>
            <person name="Land M."/>
            <person name="Pukall R."/>
            <person name="Abt B."/>
            <person name="Goker M."/>
            <person name="Rohde M."/>
            <person name="Glavina Del Rio T."/>
            <person name="Tice H."/>
            <person name="Copeland A."/>
            <person name="Cheng J.F."/>
            <person name="Lucas S."/>
            <person name="Chen F."/>
            <person name="Nolan M."/>
            <person name="Bruce D."/>
            <person name="Goodwin L."/>
            <person name="Pitluck S."/>
            <person name="Ivanova N."/>
            <person name="Mavromatis K."/>
            <person name="Ovchinnikova G."/>
            <person name="Pati A."/>
            <person name="Chen A."/>
            <person name="Palaniappan K."/>
            <person name="Hauser L."/>
            <person name="Chang Y.J."/>
            <person name="Jefferies C.C."/>
            <person name="Saunders E."/>
            <person name="Brettin T."/>
            <person name="Detter J.C."/>
            <person name="Han C."/>
            <person name="Chain P."/>
            <person name="Bristow J."/>
            <person name="Eisen J.A."/>
            <person name="Markowitz V."/>
            <person name="Hugenholtz P."/>
            <person name="Kyrpides N.C."/>
            <person name="Klenk H.P."/>
            <person name="Lapidus A."/>
        </authorList>
    </citation>
    <scope>NUCLEOTIDE SEQUENCE [LARGE SCALE GENOMIC DNA]</scope>
    <source>
        <strain evidence="9">ATCC BAA-8 / DSM 12333 / NBRC 16432</strain>
    </source>
</reference>
<dbReference type="RefSeq" id="WP_015881889.1">
    <property type="nucleotide sequence ID" value="NC_012669.1"/>
</dbReference>
<comment type="subcellular location">
    <subcellularLocation>
        <location evidence="6">Cell membrane</location>
        <topology evidence="6">Multi-pass membrane protein</topology>
    </subcellularLocation>
    <subcellularLocation>
        <location evidence="1">Membrane</location>
        <topology evidence="1">Multi-pass membrane protein</topology>
    </subcellularLocation>
</comment>
<name>C5C2G3_BEUC1</name>
<dbReference type="KEGG" id="bcv:Bcav_1390"/>
<dbReference type="HOGENOM" id="CLU_028808_4_0_11"/>
<proteinExistence type="inferred from homology"/>
<dbReference type="InterPro" id="IPR037294">
    <property type="entry name" value="ABC_BtuC-like"/>
</dbReference>
<keyword evidence="3 6" id="KW-0812">Transmembrane</keyword>
<keyword evidence="4 7" id="KW-1133">Transmembrane helix</keyword>
<keyword evidence="6" id="KW-0813">Transport</keyword>
<feature type="transmembrane region" description="Helical" evidence="7">
    <location>
        <begin position="96"/>
        <end position="115"/>
    </location>
</feature>
<accession>C5C2G3</accession>
<dbReference type="PANTHER" id="PTHR30477:SF13">
    <property type="entry name" value="IRON TRANSPORT SYSTEM MEMBRANE PROTEIN HI_0360-RELATED"/>
    <property type="match status" value="1"/>
</dbReference>
<dbReference type="OrthoDB" id="1016457at2"/>
<evidence type="ECO:0000256" key="4">
    <source>
        <dbReference type="ARBA" id="ARBA00022989"/>
    </source>
</evidence>
<dbReference type="Proteomes" id="UP000007962">
    <property type="component" value="Chromosome"/>
</dbReference>
<dbReference type="EMBL" id="CP001618">
    <property type="protein sequence ID" value="ACQ79649.1"/>
    <property type="molecule type" value="Genomic_DNA"/>
</dbReference>
<dbReference type="CDD" id="cd06550">
    <property type="entry name" value="TM_ABC_iron-siderophores_like"/>
    <property type="match status" value="1"/>
</dbReference>
<organism evidence="8 9">
    <name type="scientific">Beutenbergia cavernae (strain ATCC BAA-8 / DSM 12333 / CCUG 43141 / JCM 11478 / NBRC 16432 / NCIMB 13614 / HKI 0122)</name>
    <dbReference type="NCBI Taxonomy" id="471853"/>
    <lineage>
        <taxon>Bacteria</taxon>
        <taxon>Bacillati</taxon>
        <taxon>Actinomycetota</taxon>
        <taxon>Actinomycetes</taxon>
        <taxon>Micrococcales</taxon>
        <taxon>Beutenbergiaceae</taxon>
        <taxon>Beutenbergia</taxon>
    </lineage>
</organism>
<dbReference type="FunFam" id="1.10.3470.10:FF:000003">
    <property type="entry name" value="Iron ABC transporter permease SitD"/>
    <property type="match status" value="1"/>
</dbReference>
<dbReference type="eggNOG" id="COG1108">
    <property type="taxonomic scope" value="Bacteria"/>
</dbReference>
<gene>
    <name evidence="8" type="ordered locus">Bcav_1390</name>
</gene>
<dbReference type="PANTHER" id="PTHR30477">
    <property type="entry name" value="ABC-TRANSPORTER METAL-BINDING PROTEIN"/>
    <property type="match status" value="1"/>
</dbReference>
<dbReference type="GO" id="GO:0071281">
    <property type="term" value="P:cellular response to iron ion"/>
    <property type="evidence" value="ECO:0007669"/>
    <property type="project" value="UniProtKB-ARBA"/>
</dbReference>
<feature type="transmembrane region" description="Helical" evidence="7">
    <location>
        <begin position="221"/>
        <end position="242"/>
    </location>
</feature>
<dbReference type="Gene3D" id="1.10.3470.10">
    <property type="entry name" value="ABC transporter involved in vitamin B12 uptake, BtuC"/>
    <property type="match status" value="1"/>
</dbReference>